<gene>
    <name evidence="1" type="ORF">RRF57_001477</name>
</gene>
<name>A0AAN7Z651_9PEZI</name>
<keyword evidence="2" id="KW-1185">Reference proteome</keyword>
<protein>
    <submittedName>
        <fullName evidence="1">Uncharacterized protein</fullName>
    </submittedName>
</protein>
<dbReference type="EMBL" id="JAWHQM010000002">
    <property type="protein sequence ID" value="KAK5625761.1"/>
    <property type="molecule type" value="Genomic_DNA"/>
</dbReference>
<reference evidence="1 2" key="1">
    <citation type="submission" date="2023-10" db="EMBL/GenBank/DDBJ databases">
        <title>Draft genome sequence of Xylaria bambusicola isolate GMP-LS, the root and basal stem rot pathogen of sugarcane in Indonesia.</title>
        <authorList>
            <person name="Selvaraj P."/>
            <person name="Muralishankar V."/>
            <person name="Muruganantham S."/>
            <person name="Sp S."/>
            <person name="Haryani S."/>
            <person name="Lau K.J.X."/>
            <person name="Naqvi N.I."/>
        </authorList>
    </citation>
    <scope>NUCLEOTIDE SEQUENCE [LARGE SCALE GENOMIC DNA]</scope>
    <source>
        <strain evidence="1">GMP-LS</strain>
    </source>
</reference>
<dbReference type="Proteomes" id="UP001305414">
    <property type="component" value="Unassembled WGS sequence"/>
</dbReference>
<dbReference type="AlphaFoldDB" id="A0AAN7Z651"/>
<sequence>MTRPKELGVFSNNASLALSRVAILRDLVTQSGANHRGMRPAATVPAAITDNPLMTHFGLKLSKCG</sequence>
<organism evidence="1 2">
    <name type="scientific">Xylaria bambusicola</name>
    <dbReference type="NCBI Taxonomy" id="326684"/>
    <lineage>
        <taxon>Eukaryota</taxon>
        <taxon>Fungi</taxon>
        <taxon>Dikarya</taxon>
        <taxon>Ascomycota</taxon>
        <taxon>Pezizomycotina</taxon>
        <taxon>Sordariomycetes</taxon>
        <taxon>Xylariomycetidae</taxon>
        <taxon>Xylariales</taxon>
        <taxon>Xylariaceae</taxon>
        <taxon>Xylaria</taxon>
    </lineage>
</organism>
<comment type="caution">
    <text evidence="1">The sequence shown here is derived from an EMBL/GenBank/DDBJ whole genome shotgun (WGS) entry which is preliminary data.</text>
</comment>
<proteinExistence type="predicted"/>
<accession>A0AAN7Z651</accession>
<evidence type="ECO:0000313" key="2">
    <source>
        <dbReference type="Proteomes" id="UP001305414"/>
    </source>
</evidence>
<evidence type="ECO:0000313" key="1">
    <source>
        <dbReference type="EMBL" id="KAK5625761.1"/>
    </source>
</evidence>